<feature type="compositionally biased region" description="Acidic residues" evidence="1">
    <location>
        <begin position="113"/>
        <end position="123"/>
    </location>
</feature>
<evidence type="ECO:0000313" key="3">
    <source>
        <dbReference type="Proteomes" id="UP001590951"/>
    </source>
</evidence>
<evidence type="ECO:0000256" key="1">
    <source>
        <dbReference type="SAM" id="MobiDB-lite"/>
    </source>
</evidence>
<feature type="region of interest" description="Disordered" evidence="1">
    <location>
        <begin position="577"/>
        <end position="604"/>
    </location>
</feature>
<keyword evidence="3" id="KW-1185">Reference proteome</keyword>
<gene>
    <name evidence="2" type="ORF">ABVK25_008137</name>
</gene>
<name>A0ABR4B165_9LECA</name>
<evidence type="ECO:0000313" key="2">
    <source>
        <dbReference type="EMBL" id="KAL2051475.1"/>
    </source>
</evidence>
<accession>A0ABR4B165</accession>
<feature type="compositionally biased region" description="Basic and acidic residues" evidence="1">
    <location>
        <begin position="186"/>
        <end position="196"/>
    </location>
</feature>
<dbReference type="Proteomes" id="UP001590951">
    <property type="component" value="Unassembled WGS sequence"/>
</dbReference>
<proteinExistence type="predicted"/>
<comment type="caution">
    <text evidence="2">The sequence shown here is derived from an EMBL/GenBank/DDBJ whole genome shotgun (WGS) entry which is preliminary data.</text>
</comment>
<organism evidence="2 3">
    <name type="scientific">Lepraria finkii</name>
    <dbReference type="NCBI Taxonomy" id="1340010"/>
    <lineage>
        <taxon>Eukaryota</taxon>
        <taxon>Fungi</taxon>
        <taxon>Dikarya</taxon>
        <taxon>Ascomycota</taxon>
        <taxon>Pezizomycotina</taxon>
        <taxon>Lecanoromycetes</taxon>
        <taxon>OSLEUM clade</taxon>
        <taxon>Lecanoromycetidae</taxon>
        <taxon>Lecanorales</taxon>
        <taxon>Lecanorineae</taxon>
        <taxon>Stereocaulaceae</taxon>
        <taxon>Lepraria</taxon>
    </lineage>
</organism>
<reference evidence="2 3" key="1">
    <citation type="submission" date="2024-09" db="EMBL/GenBank/DDBJ databases">
        <title>Rethinking Asexuality: The Enigmatic Case of Functional Sexual Genes in Lepraria (Stereocaulaceae).</title>
        <authorList>
            <person name="Doellman M."/>
            <person name="Sun Y."/>
            <person name="Barcenas-Pena A."/>
            <person name="Lumbsch H.T."/>
            <person name="Grewe F."/>
        </authorList>
    </citation>
    <scope>NUCLEOTIDE SEQUENCE [LARGE SCALE GENOMIC DNA]</scope>
    <source>
        <strain evidence="2 3">Grewe 0041</strain>
    </source>
</reference>
<protein>
    <submittedName>
        <fullName evidence="2">Uncharacterized protein</fullName>
    </submittedName>
</protein>
<dbReference type="EMBL" id="JBHFEH010000034">
    <property type="protein sequence ID" value="KAL2051475.1"/>
    <property type="molecule type" value="Genomic_DNA"/>
</dbReference>
<sequence length="604" mass="66859">MQNPLGCGAIKEWAALGRGPINTSHNTAATRRSKAFNLLPTPCRVLIFVSCAPLCYFATLHSFCSPSLSAVTSQQHTPPDPVKLSQDNEMVRERIPARSRQNAQLGESWVVESESDSVSDGDDGNSPAASIATAGQAEKVKRSQFKAEPPEKPRRRSTRPSKKASAEPELIMPSIHEGSAGGSSLGEDKRKVEREPNQASRSAKIWEATIKFVTPMISWAFDVLGGALHMLKTPISWILAIWLLAGLLSILRNLVFSSVYSALSPICRMPGSSFLNLPMCQSPISVQYDGDEPPLVQFDELMTVQNKFEAVLQESAGGVSLPLDMKRGETSIRDLRQVVRFSQLRSKNELVLEFDGFIDTARIASYDLQKFNSHIGRSVDNILATARWTKRVLGGIAERDASQGAISWFIKDRVLAPFQPIKFTEDALLDQYIQHTRVVEDEINRLVTEAQAVLMVLNNLEDRLDVIHGIAVRDNLHAQGSKNEVLSQLWTMLGGNRNKLGKFDSQLRLLNQVNTYRQNAIAHVSGTIVRLQSIGAELEELRDRVGGVELLGGKGAVPLSVHLENIEMGVERLERERKGAKELENEELRKSLERSQGSERMIEG</sequence>
<feature type="compositionally biased region" description="Basic residues" evidence="1">
    <location>
        <begin position="153"/>
        <end position="162"/>
    </location>
</feature>
<feature type="region of interest" description="Disordered" evidence="1">
    <location>
        <begin position="97"/>
        <end position="198"/>
    </location>
</feature>